<dbReference type="InterPro" id="IPR045319">
    <property type="entry name" value="KAT/AKT"/>
</dbReference>
<name>A0AAV3PLE7_LITER</name>
<dbReference type="Pfam" id="PF07885">
    <property type="entry name" value="Ion_trans_2"/>
    <property type="match status" value="1"/>
</dbReference>
<evidence type="ECO:0000256" key="5">
    <source>
        <dbReference type="ARBA" id="ARBA00023303"/>
    </source>
</evidence>
<comment type="caution">
    <text evidence="7">The sequence shown here is derived from an EMBL/GenBank/DDBJ whole genome shotgun (WGS) entry which is preliminary data.</text>
</comment>
<feature type="domain" description="Potassium channel" evidence="6">
    <location>
        <begin position="38"/>
        <end position="63"/>
    </location>
</feature>
<keyword evidence="3" id="KW-0406">Ion transport</keyword>
<dbReference type="GO" id="GO:0034702">
    <property type="term" value="C:monoatomic ion channel complex"/>
    <property type="evidence" value="ECO:0007669"/>
    <property type="project" value="UniProtKB-KW"/>
</dbReference>
<gene>
    <name evidence="7" type="ORF">LIER_10990</name>
</gene>
<protein>
    <recommendedName>
        <fullName evidence="6">Potassium channel domain-containing protein</fullName>
    </recommendedName>
</protein>
<keyword evidence="3" id="KW-0851">Voltage-gated channel</keyword>
<dbReference type="Gene3D" id="1.10.287.70">
    <property type="match status" value="1"/>
</dbReference>
<keyword evidence="2" id="KW-0631">Potassium channel</keyword>
<keyword evidence="4" id="KW-0630">Potassium</keyword>
<sequence length="100" mass="11154">MLQLSSCAACFNYLVAEGYPNPKNIWIGASIEDFHERSLRLRYVTSIYWSITTLAIVGYGDLHKGDALLQYVVGQANTGDIVGEIGVLCYKPHSLSERRD</sequence>
<keyword evidence="3" id="KW-0813">Transport</keyword>
<dbReference type="AlphaFoldDB" id="A0AAV3PLE7"/>
<evidence type="ECO:0000259" key="6">
    <source>
        <dbReference type="Pfam" id="PF07885"/>
    </source>
</evidence>
<dbReference type="EMBL" id="BAABME010002002">
    <property type="protein sequence ID" value="GAA0152534.1"/>
    <property type="molecule type" value="Genomic_DNA"/>
</dbReference>
<dbReference type="PANTHER" id="PTHR45743:SF2">
    <property type="entry name" value="POTASSIUM CHANNEL AKT1"/>
    <property type="match status" value="1"/>
</dbReference>
<evidence type="ECO:0000313" key="7">
    <source>
        <dbReference type="EMBL" id="GAA0152534.1"/>
    </source>
</evidence>
<keyword evidence="5" id="KW-0407">Ion channel</keyword>
<evidence type="ECO:0000256" key="4">
    <source>
        <dbReference type="ARBA" id="ARBA00022958"/>
    </source>
</evidence>
<proteinExistence type="predicted"/>
<dbReference type="InterPro" id="IPR013099">
    <property type="entry name" value="K_chnl_dom"/>
</dbReference>
<keyword evidence="1" id="KW-0633">Potassium transport</keyword>
<dbReference type="GO" id="GO:0005249">
    <property type="term" value="F:voltage-gated potassium channel activity"/>
    <property type="evidence" value="ECO:0007669"/>
    <property type="project" value="InterPro"/>
</dbReference>
<organism evidence="7 8">
    <name type="scientific">Lithospermum erythrorhizon</name>
    <name type="common">Purple gromwell</name>
    <name type="synonym">Lithospermum officinale var. erythrorhizon</name>
    <dbReference type="NCBI Taxonomy" id="34254"/>
    <lineage>
        <taxon>Eukaryota</taxon>
        <taxon>Viridiplantae</taxon>
        <taxon>Streptophyta</taxon>
        <taxon>Embryophyta</taxon>
        <taxon>Tracheophyta</taxon>
        <taxon>Spermatophyta</taxon>
        <taxon>Magnoliopsida</taxon>
        <taxon>eudicotyledons</taxon>
        <taxon>Gunneridae</taxon>
        <taxon>Pentapetalae</taxon>
        <taxon>asterids</taxon>
        <taxon>lamiids</taxon>
        <taxon>Boraginales</taxon>
        <taxon>Boraginaceae</taxon>
        <taxon>Boraginoideae</taxon>
        <taxon>Lithospermeae</taxon>
        <taxon>Lithospermum</taxon>
    </lineage>
</organism>
<dbReference type="PANTHER" id="PTHR45743">
    <property type="entry name" value="POTASSIUM CHANNEL AKT1"/>
    <property type="match status" value="1"/>
</dbReference>
<accession>A0AAV3PLE7</accession>
<evidence type="ECO:0000256" key="3">
    <source>
        <dbReference type="ARBA" id="ARBA00022882"/>
    </source>
</evidence>
<evidence type="ECO:0000256" key="2">
    <source>
        <dbReference type="ARBA" id="ARBA00022826"/>
    </source>
</evidence>
<dbReference type="SUPFAM" id="SSF81324">
    <property type="entry name" value="Voltage-gated potassium channels"/>
    <property type="match status" value="1"/>
</dbReference>
<dbReference type="Proteomes" id="UP001454036">
    <property type="component" value="Unassembled WGS sequence"/>
</dbReference>
<evidence type="ECO:0000313" key="8">
    <source>
        <dbReference type="Proteomes" id="UP001454036"/>
    </source>
</evidence>
<keyword evidence="8" id="KW-1185">Reference proteome</keyword>
<reference evidence="7 8" key="1">
    <citation type="submission" date="2024-01" db="EMBL/GenBank/DDBJ databases">
        <title>The complete chloroplast genome sequence of Lithospermum erythrorhizon: insights into the phylogenetic relationship among Boraginaceae species and the maternal lineages of purple gromwells.</title>
        <authorList>
            <person name="Okada T."/>
            <person name="Watanabe K."/>
        </authorList>
    </citation>
    <scope>NUCLEOTIDE SEQUENCE [LARGE SCALE GENOMIC DNA]</scope>
</reference>
<evidence type="ECO:0000256" key="1">
    <source>
        <dbReference type="ARBA" id="ARBA00022538"/>
    </source>
</evidence>